<keyword evidence="3" id="KW-1185">Reference proteome</keyword>
<dbReference type="AlphaFoldDB" id="A0A6J5EN91"/>
<gene>
    <name evidence="2" type="ORF">LMG29739_04894</name>
</gene>
<dbReference type="Proteomes" id="UP000494329">
    <property type="component" value="Unassembled WGS sequence"/>
</dbReference>
<sequence length="230" mass="22957">MKRMNIAVAALMLSSAAAIAAPPAAAPARIRGTISSVESGKIVVHTTAGDDLPITLTADTKYLGVVNSSLDRIEPGSYIGTATKSVGPTQIALEVTLFPPAMKGIGEGHYAWDKLPDTTLSGHSNTSSAMTNGNVVSVSAPSGAPVNSAMTNGNVSAASAQNGVKKLTVSYNGGEQTVLVPPTAPVVTFRPGSTADLMKGASVFIQGATNGGDTTAGLVAVGIGGVKPPM</sequence>
<reference evidence="2 3" key="1">
    <citation type="submission" date="2020-04" db="EMBL/GenBank/DDBJ databases">
        <authorList>
            <person name="De Canck E."/>
        </authorList>
    </citation>
    <scope>NUCLEOTIDE SEQUENCE [LARGE SCALE GENOMIC DNA]</scope>
    <source>
        <strain evidence="2 3">LMG 29739</strain>
    </source>
</reference>
<dbReference type="EMBL" id="CADIKF010000047">
    <property type="protein sequence ID" value="CAB3766686.1"/>
    <property type="molecule type" value="Genomic_DNA"/>
</dbReference>
<keyword evidence="1" id="KW-0732">Signal</keyword>
<proteinExistence type="predicted"/>
<organism evidence="2 3">
    <name type="scientific">Paraburkholderia solisilvae</name>
    <dbReference type="NCBI Taxonomy" id="624376"/>
    <lineage>
        <taxon>Bacteria</taxon>
        <taxon>Pseudomonadati</taxon>
        <taxon>Pseudomonadota</taxon>
        <taxon>Betaproteobacteria</taxon>
        <taxon>Burkholderiales</taxon>
        <taxon>Burkholderiaceae</taxon>
        <taxon>Paraburkholderia</taxon>
    </lineage>
</organism>
<accession>A0A6J5EN91</accession>
<feature type="chain" id="PRO_5026864757" description="DUF5666 domain-containing protein" evidence="1">
    <location>
        <begin position="21"/>
        <end position="230"/>
    </location>
</feature>
<evidence type="ECO:0008006" key="4">
    <source>
        <dbReference type="Google" id="ProtNLM"/>
    </source>
</evidence>
<protein>
    <recommendedName>
        <fullName evidence="4">DUF5666 domain-containing protein</fullName>
    </recommendedName>
</protein>
<evidence type="ECO:0000313" key="2">
    <source>
        <dbReference type="EMBL" id="CAB3766686.1"/>
    </source>
</evidence>
<feature type="signal peptide" evidence="1">
    <location>
        <begin position="1"/>
        <end position="20"/>
    </location>
</feature>
<name>A0A6J5EN91_9BURK</name>
<dbReference type="RefSeq" id="WP_175114045.1">
    <property type="nucleotide sequence ID" value="NZ_CADIKF010000047.1"/>
</dbReference>
<evidence type="ECO:0000313" key="3">
    <source>
        <dbReference type="Proteomes" id="UP000494329"/>
    </source>
</evidence>
<evidence type="ECO:0000256" key="1">
    <source>
        <dbReference type="SAM" id="SignalP"/>
    </source>
</evidence>